<keyword evidence="2" id="KW-1185">Reference proteome</keyword>
<proteinExistence type="predicted"/>
<name>A0ABW2PKJ3_9ACTN</name>
<dbReference type="EMBL" id="JBHTCG010000109">
    <property type="protein sequence ID" value="MFC7388490.1"/>
    <property type="molecule type" value="Genomic_DNA"/>
</dbReference>
<protein>
    <submittedName>
        <fullName evidence="1">Uncharacterized protein</fullName>
    </submittedName>
</protein>
<feature type="non-terminal residue" evidence="1">
    <location>
        <position position="124"/>
    </location>
</feature>
<dbReference type="RefSeq" id="WP_380832642.1">
    <property type="nucleotide sequence ID" value="NZ_JBHTCG010000109.1"/>
</dbReference>
<organism evidence="1 2">
    <name type="scientific">Sphaerisporangium rhizosphaerae</name>
    <dbReference type="NCBI Taxonomy" id="2269375"/>
    <lineage>
        <taxon>Bacteria</taxon>
        <taxon>Bacillati</taxon>
        <taxon>Actinomycetota</taxon>
        <taxon>Actinomycetes</taxon>
        <taxon>Streptosporangiales</taxon>
        <taxon>Streptosporangiaceae</taxon>
        <taxon>Sphaerisporangium</taxon>
    </lineage>
</organism>
<sequence length="124" mass="13754">MSVSSGSIFKARVQFFRKKNLCIGYELLRDIYSSNLTVPVLNGTPDFNINGIPIPIDGSAIQACISNIKINAGATSCETAYNITVEECDQYWNRTYDYEFGVWLNGEAPDNINLQNIASTYSVP</sequence>
<reference evidence="2" key="1">
    <citation type="journal article" date="2019" name="Int. J. Syst. Evol. Microbiol.">
        <title>The Global Catalogue of Microorganisms (GCM) 10K type strain sequencing project: providing services to taxonomists for standard genome sequencing and annotation.</title>
        <authorList>
            <consortium name="The Broad Institute Genomics Platform"/>
            <consortium name="The Broad Institute Genome Sequencing Center for Infectious Disease"/>
            <person name="Wu L."/>
            <person name="Ma J."/>
        </authorList>
    </citation>
    <scope>NUCLEOTIDE SEQUENCE [LARGE SCALE GENOMIC DNA]</scope>
    <source>
        <strain evidence="2">CECT 7649</strain>
    </source>
</reference>
<evidence type="ECO:0000313" key="2">
    <source>
        <dbReference type="Proteomes" id="UP001596496"/>
    </source>
</evidence>
<gene>
    <name evidence="1" type="ORF">ACFQSB_40295</name>
</gene>
<comment type="caution">
    <text evidence="1">The sequence shown here is derived from an EMBL/GenBank/DDBJ whole genome shotgun (WGS) entry which is preliminary data.</text>
</comment>
<evidence type="ECO:0000313" key="1">
    <source>
        <dbReference type="EMBL" id="MFC7388490.1"/>
    </source>
</evidence>
<accession>A0ABW2PKJ3</accession>
<dbReference type="Proteomes" id="UP001596496">
    <property type="component" value="Unassembled WGS sequence"/>
</dbReference>